<feature type="domain" description="Glycosyltransferase 2-like" evidence="10">
    <location>
        <begin position="5"/>
        <end position="167"/>
    </location>
</feature>
<dbReference type="GO" id="GO:0016757">
    <property type="term" value="F:glycosyltransferase activity"/>
    <property type="evidence" value="ECO:0007669"/>
    <property type="project" value="UniProtKB-KW"/>
</dbReference>
<dbReference type="Pfam" id="PF00535">
    <property type="entry name" value="Glycos_transf_2"/>
    <property type="match status" value="1"/>
</dbReference>
<dbReference type="AlphaFoldDB" id="A0A1D3P850"/>
<keyword evidence="3" id="KW-0328">Glycosyltransferase</keyword>
<dbReference type="PATRIC" id="fig|1396.441.peg.32"/>
<keyword evidence="2" id="KW-1003">Cell membrane</keyword>
<evidence type="ECO:0000256" key="7">
    <source>
        <dbReference type="ARBA" id="ARBA00023136"/>
    </source>
</evidence>
<sequence>MKTITILVPAYNEEEVLDQLYSRLTGVFQGIPNYNFEILFVNDGSKDRTLDIIKEFRVNDKRISYVDLSRNFGKETAMIAGLDHAIGDAVIIIDADLQDPPELIPEMIKYWEQGYDDIYAKRRSRSGESWAKKWTAGKFYSLLKKTTRIPIQENTGDFRLLDRRCVEALKKIRETQRYTKGMFSWIGYNKKEILFDRDPRAAGETKWNYFKLMDLAIEGITSFTTAPLRLASFMGFTVSFLAFIYMIWIIIKTLMYGESVSGYPSMMTAILFIGGVQLISIGIIGEYLGRIFNETKQRPLYFVDEYNDDKVTNIDGDQNMAKLYSVEDRKVKSNH</sequence>
<feature type="transmembrane region" description="Helical" evidence="9">
    <location>
        <begin position="230"/>
        <end position="251"/>
    </location>
</feature>
<dbReference type="InterPro" id="IPR001173">
    <property type="entry name" value="Glyco_trans_2-like"/>
</dbReference>
<dbReference type="PANTHER" id="PTHR48090">
    <property type="entry name" value="UNDECAPRENYL-PHOSPHATE 4-DEOXY-4-FORMAMIDO-L-ARABINOSE TRANSFERASE-RELATED"/>
    <property type="match status" value="1"/>
</dbReference>
<keyword evidence="5 9" id="KW-0812">Transmembrane</keyword>
<evidence type="ECO:0000256" key="4">
    <source>
        <dbReference type="ARBA" id="ARBA00022679"/>
    </source>
</evidence>
<evidence type="ECO:0000256" key="6">
    <source>
        <dbReference type="ARBA" id="ARBA00022989"/>
    </source>
</evidence>
<dbReference type="Gene3D" id="3.90.550.10">
    <property type="entry name" value="Spore Coat Polysaccharide Biosynthesis Protein SpsA, Chain A"/>
    <property type="match status" value="1"/>
</dbReference>
<reference evidence="12" key="1">
    <citation type="submission" date="2016-10" db="EMBL/GenBank/DDBJ databases">
        <authorList>
            <person name="Varghese N."/>
        </authorList>
    </citation>
    <scope>NUCLEOTIDE SEQUENCE [LARGE SCALE GENOMIC DNA]</scope>
    <source>
        <strain evidence="12">KPR-7A</strain>
    </source>
</reference>
<evidence type="ECO:0000256" key="1">
    <source>
        <dbReference type="ARBA" id="ARBA00004651"/>
    </source>
</evidence>
<gene>
    <name evidence="11" type="ORF">SAMN04487767_113105</name>
</gene>
<dbReference type="Proteomes" id="UP000183507">
    <property type="component" value="Unassembled WGS sequence"/>
</dbReference>
<dbReference type="InterPro" id="IPR029044">
    <property type="entry name" value="Nucleotide-diphossugar_trans"/>
</dbReference>
<evidence type="ECO:0000259" key="10">
    <source>
        <dbReference type="Pfam" id="PF00535"/>
    </source>
</evidence>
<organism evidence="11 12">
    <name type="scientific">Bacillus wiedmannii</name>
    <dbReference type="NCBI Taxonomy" id="1890302"/>
    <lineage>
        <taxon>Bacteria</taxon>
        <taxon>Bacillati</taxon>
        <taxon>Bacillota</taxon>
        <taxon>Bacilli</taxon>
        <taxon>Bacillales</taxon>
        <taxon>Bacillaceae</taxon>
        <taxon>Bacillus</taxon>
        <taxon>Bacillus cereus group</taxon>
    </lineage>
</organism>
<evidence type="ECO:0000256" key="9">
    <source>
        <dbReference type="SAM" id="Phobius"/>
    </source>
</evidence>
<name>A0A1D3P850_9BACI</name>
<keyword evidence="6 9" id="KW-1133">Transmembrane helix</keyword>
<evidence type="ECO:0000256" key="3">
    <source>
        <dbReference type="ARBA" id="ARBA00022676"/>
    </source>
</evidence>
<dbReference type="CDD" id="cd04187">
    <property type="entry name" value="DPM1_like_bac"/>
    <property type="match status" value="1"/>
</dbReference>
<comment type="subcellular location">
    <subcellularLocation>
        <location evidence="1">Cell membrane</location>
        <topology evidence="1">Multi-pass membrane protein</topology>
    </subcellularLocation>
</comment>
<dbReference type="EMBL" id="FMZR01000013">
    <property type="protein sequence ID" value="SDE06653.1"/>
    <property type="molecule type" value="Genomic_DNA"/>
</dbReference>
<keyword evidence="4 11" id="KW-0808">Transferase</keyword>
<evidence type="ECO:0000256" key="8">
    <source>
        <dbReference type="ARBA" id="ARBA00038152"/>
    </source>
</evidence>
<evidence type="ECO:0000313" key="11">
    <source>
        <dbReference type="EMBL" id="SDE06653.1"/>
    </source>
</evidence>
<evidence type="ECO:0000256" key="2">
    <source>
        <dbReference type="ARBA" id="ARBA00022475"/>
    </source>
</evidence>
<evidence type="ECO:0000256" key="5">
    <source>
        <dbReference type="ARBA" id="ARBA00022692"/>
    </source>
</evidence>
<proteinExistence type="inferred from homology"/>
<dbReference type="InterPro" id="IPR050256">
    <property type="entry name" value="Glycosyltransferase_2"/>
</dbReference>
<comment type="similarity">
    <text evidence="8">Belongs to the glycosyltransferase 2 family. GtrB subfamily.</text>
</comment>
<evidence type="ECO:0000313" key="12">
    <source>
        <dbReference type="Proteomes" id="UP000183507"/>
    </source>
</evidence>
<dbReference type="GeneID" id="51136635"/>
<dbReference type="SUPFAM" id="SSF53448">
    <property type="entry name" value="Nucleotide-diphospho-sugar transferases"/>
    <property type="match status" value="1"/>
</dbReference>
<dbReference type="PANTHER" id="PTHR48090:SF8">
    <property type="entry name" value="GLYCOSYLTRANSFERASE CSBB-RELATED"/>
    <property type="match status" value="1"/>
</dbReference>
<feature type="transmembrane region" description="Helical" evidence="9">
    <location>
        <begin position="263"/>
        <end position="288"/>
    </location>
</feature>
<dbReference type="FunFam" id="3.90.550.10:FF:000079">
    <property type="entry name" value="Probable glycosyl transferase"/>
    <property type="match status" value="1"/>
</dbReference>
<dbReference type="RefSeq" id="WP_000849659.1">
    <property type="nucleotide sequence ID" value="NZ_CP032365.1"/>
</dbReference>
<protein>
    <submittedName>
        <fullName evidence="11">Glycosyltransferase involved in cell wall bisynthesis</fullName>
    </submittedName>
</protein>
<accession>A0A1D3P850</accession>
<keyword evidence="7 9" id="KW-0472">Membrane</keyword>
<dbReference type="GO" id="GO:0005886">
    <property type="term" value="C:plasma membrane"/>
    <property type="evidence" value="ECO:0007669"/>
    <property type="project" value="UniProtKB-SubCell"/>
</dbReference>